<keyword evidence="1" id="KW-0812">Transmembrane</keyword>
<reference evidence="2" key="1">
    <citation type="submission" date="2018-02" db="EMBL/GenBank/DDBJ databases">
        <title>Rhizophora mucronata_Transcriptome.</title>
        <authorList>
            <person name="Meera S.P."/>
            <person name="Sreeshan A."/>
            <person name="Augustine A."/>
        </authorList>
    </citation>
    <scope>NUCLEOTIDE SEQUENCE</scope>
    <source>
        <tissue evidence="2">Leaf</tissue>
    </source>
</reference>
<keyword evidence="1" id="KW-1133">Transmembrane helix</keyword>
<name>A0A2P2NLI6_RHIMU</name>
<keyword evidence="1" id="KW-0472">Membrane</keyword>
<organism evidence="2">
    <name type="scientific">Rhizophora mucronata</name>
    <name type="common">Asiatic mangrove</name>
    <dbReference type="NCBI Taxonomy" id="61149"/>
    <lineage>
        <taxon>Eukaryota</taxon>
        <taxon>Viridiplantae</taxon>
        <taxon>Streptophyta</taxon>
        <taxon>Embryophyta</taxon>
        <taxon>Tracheophyta</taxon>
        <taxon>Spermatophyta</taxon>
        <taxon>Magnoliopsida</taxon>
        <taxon>eudicotyledons</taxon>
        <taxon>Gunneridae</taxon>
        <taxon>Pentapetalae</taxon>
        <taxon>rosids</taxon>
        <taxon>fabids</taxon>
        <taxon>Malpighiales</taxon>
        <taxon>Rhizophoraceae</taxon>
        <taxon>Rhizophora</taxon>
    </lineage>
</organism>
<evidence type="ECO:0000256" key="1">
    <source>
        <dbReference type="SAM" id="Phobius"/>
    </source>
</evidence>
<protein>
    <submittedName>
        <fullName evidence="2">Uncharacterized protein</fullName>
    </submittedName>
</protein>
<proteinExistence type="predicted"/>
<sequence>MDFEWTRKRIRIGVDGNPFVMISMLLLMGHDHRILSLYVNWLGCKVSSFMLGVMLFFHFIVGYADGRVDLQHLC</sequence>
<accession>A0A2P2NLI6</accession>
<evidence type="ECO:0000313" key="2">
    <source>
        <dbReference type="EMBL" id="MBX43294.1"/>
    </source>
</evidence>
<dbReference type="EMBL" id="GGEC01062810">
    <property type="protein sequence ID" value="MBX43294.1"/>
    <property type="molecule type" value="Transcribed_RNA"/>
</dbReference>
<dbReference type="AlphaFoldDB" id="A0A2P2NLI6"/>
<feature type="transmembrane region" description="Helical" evidence="1">
    <location>
        <begin position="35"/>
        <end position="61"/>
    </location>
</feature>